<reference evidence="3 5" key="1">
    <citation type="submission" date="2023-07" db="EMBL/GenBank/DDBJ databases">
        <title>Unpublished Manusciprt.</title>
        <authorList>
            <person name="Aydin F."/>
            <person name="Tarhane S."/>
            <person name="Saticioglu I.B."/>
            <person name="Karakaya E."/>
            <person name="Abay S."/>
            <person name="Guran O."/>
            <person name="Bozkurt E."/>
            <person name="Uzum N."/>
            <person name="Olgun K."/>
            <person name="Jablonski D."/>
        </authorList>
    </citation>
    <scope>NUCLEOTIDE SEQUENCE</scope>
    <source>
        <strain evidence="5">faydin-H75</strain>
        <strain evidence="3">Faydin-H76</strain>
    </source>
</reference>
<comment type="caution">
    <text evidence="3">The sequence shown here is derived from an EMBL/GenBank/DDBJ whole genome shotgun (WGS) entry which is preliminary data.</text>
</comment>
<evidence type="ECO:0000313" key="2">
    <source>
        <dbReference type="EMBL" id="MDO7253761.1"/>
    </source>
</evidence>
<gene>
    <name evidence="2" type="ORF">Q5I04_07545</name>
    <name evidence="3" type="ORF">Q5I06_07880</name>
</gene>
<dbReference type="PRINTS" id="PR01776">
    <property type="entry name" value="HPOMPFAMILY"/>
</dbReference>
<dbReference type="InterPro" id="IPR002718">
    <property type="entry name" value="OMP_Helicobacter"/>
</dbReference>
<dbReference type="RefSeq" id="WP_305517601.1">
    <property type="nucleotide sequence ID" value="NZ_JAUPEV010000013.1"/>
</dbReference>
<dbReference type="Proteomes" id="UP001240777">
    <property type="component" value="Unassembled WGS sequence"/>
</dbReference>
<dbReference type="EMBL" id="JAUPEV010000013">
    <property type="protein sequence ID" value="MDO7253761.1"/>
    <property type="molecule type" value="Genomic_DNA"/>
</dbReference>
<sequence>MKKILAGTLCSVALASSAFAEDSGAFVGVSYQFGQTNAKETTTASMSGKDVTSMAGGLLPNFNKKAYTNGAGLKIGYKQFFGQSKWFGLRYYAFLDYGHSNFGSGILPDEKYHTDMFSYGVGIDTLWNIINKENGSFGIFAGVGVGADTWIANGKDFQDKYLPNGKATYANFQTTIDVGLRTNFAKHHGLEVGVKIPLLQDEIFKDTNEPFKIGPMSANVDTKTNVELNYSVYVSYLYTF</sequence>
<organism evidence="3 4">
    <name type="scientific">Helicobacter cappadocius</name>
    <dbReference type="NCBI Taxonomy" id="3063998"/>
    <lineage>
        <taxon>Bacteria</taxon>
        <taxon>Pseudomonadati</taxon>
        <taxon>Campylobacterota</taxon>
        <taxon>Epsilonproteobacteria</taxon>
        <taxon>Campylobacterales</taxon>
        <taxon>Helicobacteraceae</taxon>
        <taxon>Helicobacter</taxon>
    </lineage>
</organism>
<evidence type="ECO:0000313" key="5">
    <source>
        <dbReference type="Proteomes" id="UP001240777"/>
    </source>
</evidence>
<keyword evidence="1" id="KW-0732">Signal</keyword>
<dbReference type="AlphaFoldDB" id="A0AA90TFJ0"/>
<dbReference type="Proteomes" id="UP001177258">
    <property type="component" value="Unassembled WGS sequence"/>
</dbReference>
<keyword evidence="5" id="KW-1185">Reference proteome</keyword>
<name>A0AA90TFJ0_9HELI</name>
<reference evidence="2" key="2">
    <citation type="submission" date="2023-07" db="EMBL/GenBank/DDBJ databases">
        <authorList>
            <person name="Aydin F."/>
            <person name="Tarhane S."/>
            <person name="Saticioglu I.B."/>
            <person name="Karakaya E."/>
            <person name="Abay S."/>
            <person name="Guran O."/>
            <person name="Bozkurt E."/>
            <person name="Uzum N."/>
            <person name="Olgun K."/>
            <person name="Jablonski D."/>
        </authorList>
    </citation>
    <scope>NUCLEOTIDE SEQUENCE</scope>
    <source>
        <strain evidence="2">Faydin-H75</strain>
    </source>
</reference>
<feature type="chain" id="PRO_5041723379" evidence="1">
    <location>
        <begin position="21"/>
        <end position="240"/>
    </location>
</feature>
<evidence type="ECO:0000313" key="4">
    <source>
        <dbReference type="Proteomes" id="UP001177258"/>
    </source>
</evidence>
<reference evidence="2 4" key="3">
    <citation type="journal article" date="2024" name="Syst. Appl. Microbiol.">
        <title>Helicobacter cappadocius sp. nov., from lizards: The first psychrotrophic Helicobacter species.</title>
        <authorList>
            <person name="Aydin F."/>
            <person name="Tarhane S."/>
            <person name="Karakaya E."/>
            <person name="Abay S."/>
            <person name="Kayman T."/>
            <person name="Guran O."/>
            <person name="Bozkurt E."/>
            <person name="Uzum N."/>
            <person name="Avci A."/>
            <person name="Olgun K."/>
            <person name="Jablonski D."/>
            <person name="Guran C."/>
            <person name="Burcin Saticioglu I."/>
        </authorList>
    </citation>
    <scope>NUCLEOTIDE SEQUENCE [LARGE SCALE GENOMIC DNA]</scope>
    <source>
        <strain evidence="2">Faydin-H75</strain>
        <strain evidence="4">faydin-H76</strain>
    </source>
</reference>
<feature type="signal peptide" evidence="1">
    <location>
        <begin position="1"/>
        <end position="20"/>
    </location>
</feature>
<accession>A0AA90TFJ0</accession>
<proteinExistence type="predicted"/>
<dbReference type="Pfam" id="PF01856">
    <property type="entry name" value="HP_OMP"/>
    <property type="match status" value="1"/>
</dbReference>
<protein>
    <submittedName>
        <fullName evidence="3">Outer membrane protein</fullName>
    </submittedName>
</protein>
<evidence type="ECO:0000313" key="3">
    <source>
        <dbReference type="EMBL" id="MDP2539690.1"/>
    </source>
</evidence>
<evidence type="ECO:0000256" key="1">
    <source>
        <dbReference type="SAM" id="SignalP"/>
    </source>
</evidence>
<dbReference type="EMBL" id="JAUYZK010000013">
    <property type="protein sequence ID" value="MDP2539690.1"/>
    <property type="molecule type" value="Genomic_DNA"/>
</dbReference>